<proteinExistence type="predicted"/>
<dbReference type="EMBL" id="OX395134">
    <property type="protein sequence ID" value="CAI5784674.1"/>
    <property type="molecule type" value="Genomic_DNA"/>
</dbReference>
<accession>A0AA35PDW2</accession>
<keyword evidence="2" id="KW-1185">Reference proteome</keyword>
<name>A0AA35PDW2_9SAUR</name>
<dbReference type="AlphaFoldDB" id="A0AA35PDW2"/>
<dbReference type="Proteomes" id="UP001178461">
    <property type="component" value="Chromosome 9"/>
</dbReference>
<gene>
    <name evidence="1" type="ORF">PODLI_1B039772</name>
</gene>
<reference evidence="1" key="1">
    <citation type="submission" date="2022-12" db="EMBL/GenBank/DDBJ databases">
        <authorList>
            <person name="Alioto T."/>
            <person name="Alioto T."/>
            <person name="Gomez Garrido J."/>
        </authorList>
    </citation>
    <scope>NUCLEOTIDE SEQUENCE</scope>
</reference>
<sequence length="70" mass="8113">MDSFSYIGSKKRKRFVEATSLEVSDNFTFLLVARHKHFRVVEKKYDRPKTASCVPGLQNLLSHVELIKES</sequence>
<organism evidence="1 2">
    <name type="scientific">Podarcis lilfordi</name>
    <name type="common">Lilford's wall lizard</name>
    <dbReference type="NCBI Taxonomy" id="74358"/>
    <lineage>
        <taxon>Eukaryota</taxon>
        <taxon>Metazoa</taxon>
        <taxon>Chordata</taxon>
        <taxon>Craniata</taxon>
        <taxon>Vertebrata</taxon>
        <taxon>Euteleostomi</taxon>
        <taxon>Lepidosauria</taxon>
        <taxon>Squamata</taxon>
        <taxon>Bifurcata</taxon>
        <taxon>Unidentata</taxon>
        <taxon>Episquamata</taxon>
        <taxon>Laterata</taxon>
        <taxon>Lacertibaenia</taxon>
        <taxon>Lacertidae</taxon>
        <taxon>Podarcis</taxon>
    </lineage>
</organism>
<protein>
    <submittedName>
        <fullName evidence="1">Uncharacterized protein</fullName>
    </submittedName>
</protein>
<evidence type="ECO:0000313" key="1">
    <source>
        <dbReference type="EMBL" id="CAI5784674.1"/>
    </source>
</evidence>
<evidence type="ECO:0000313" key="2">
    <source>
        <dbReference type="Proteomes" id="UP001178461"/>
    </source>
</evidence>